<sequence>MYLNSEYNSSFFNSALLDILMHFIGCGRIVQMANSNSGSNLNTESDPSGSAVVTNQTAAQIQNSNSEHIRQDSGNNNNGNQTVNSGGNNRGTRPRITQPPFNSAVNAGWPPYGLPQNYNPPFVNSNFGNCKSRSTYTQEGVN</sequence>
<protein>
    <submittedName>
        <fullName evidence="2">Uncharacterized protein</fullName>
    </submittedName>
</protein>
<organism evidence="2 3">
    <name type="scientific">Stylosanthes scabra</name>
    <dbReference type="NCBI Taxonomy" id="79078"/>
    <lineage>
        <taxon>Eukaryota</taxon>
        <taxon>Viridiplantae</taxon>
        <taxon>Streptophyta</taxon>
        <taxon>Embryophyta</taxon>
        <taxon>Tracheophyta</taxon>
        <taxon>Spermatophyta</taxon>
        <taxon>Magnoliopsida</taxon>
        <taxon>eudicotyledons</taxon>
        <taxon>Gunneridae</taxon>
        <taxon>Pentapetalae</taxon>
        <taxon>rosids</taxon>
        <taxon>fabids</taxon>
        <taxon>Fabales</taxon>
        <taxon>Fabaceae</taxon>
        <taxon>Papilionoideae</taxon>
        <taxon>50 kb inversion clade</taxon>
        <taxon>dalbergioids sensu lato</taxon>
        <taxon>Dalbergieae</taxon>
        <taxon>Pterocarpus clade</taxon>
        <taxon>Stylosanthes</taxon>
    </lineage>
</organism>
<accession>A0ABU6QP69</accession>
<name>A0ABU6QP69_9FABA</name>
<dbReference type="EMBL" id="JASCZI010000866">
    <property type="protein sequence ID" value="MED6113633.1"/>
    <property type="molecule type" value="Genomic_DNA"/>
</dbReference>
<comment type="caution">
    <text evidence="2">The sequence shown here is derived from an EMBL/GenBank/DDBJ whole genome shotgun (WGS) entry which is preliminary data.</text>
</comment>
<evidence type="ECO:0000313" key="2">
    <source>
        <dbReference type="EMBL" id="MED6113633.1"/>
    </source>
</evidence>
<dbReference type="Proteomes" id="UP001341840">
    <property type="component" value="Unassembled WGS sequence"/>
</dbReference>
<evidence type="ECO:0000313" key="3">
    <source>
        <dbReference type="Proteomes" id="UP001341840"/>
    </source>
</evidence>
<keyword evidence="3" id="KW-1185">Reference proteome</keyword>
<feature type="region of interest" description="Disordered" evidence="1">
    <location>
        <begin position="62"/>
        <end position="105"/>
    </location>
</feature>
<feature type="compositionally biased region" description="Low complexity" evidence="1">
    <location>
        <begin position="74"/>
        <end position="87"/>
    </location>
</feature>
<proteinExistence type="predicted"/>
<gene>
    <name evidence="2" type="ORF">PIB30_072693</name>
</gene>
<reference evidence="2 3" key="1">
    <citation type="journal article" date="2023" name="Plants (Basel)">
        <title>Bridging the Gap: Combining Genomics and Transcriptomics Approaches to Understand Stylosanthes scabra, an Orphan Legume from the Brazilian Caatinga.</title>
        <authorList>
            <person name="Ferreira-Neto J.R.C."/>
            <person name="da Silva M.D."/>
            <person name="Binneck E."/>
            <person name="de Melo N.F."/>
            <person name="da Silva R.H."/>
            <person name="de Melo A.L.T.M."/>
            <person name="Pandolfi V."/>
            <person name="Bustamante F.O."/>
            <person name="Brasileiro-Vidal A.C."/>
            <person name="Benko-Iseppon A.M."/>
        </authorList>
    </citation>
    <scope>NUCLEOTIDE SEQUENCE [LARGE SCALE GENOMIC DNA]</scope>
    <source>
        <tissue evidence="2">Leaves</tissue>
    </source>
</reference>
<evidence type="ECO:0000256" key="1">
    <source>
        <dbReference type="SAM" id="MobiDB-lite"/>
    </source>
</evidence>